<comment type="caution">
    <text evidence="1">The sequence shown here is derived from an EMBL/GenBank/DDBJ whole genome shotgun (WGS) entry which is preliminary data.</text>
</comment>
<evidence type="ECO:0000313" key="2">
    <source>
        <dbReference type="Proteomes" id="UP001500282"/>
    </source>
</evidence>
<evidence type="ECO:0000313" key="1">
    <source>
        <dbReference type="EMBL" id="GAA1249425.1"/>
    </source>
</evidence>
<gene>
    <name evidence="1" type="ORF">GCM10009579_03900</name>
</gene>
<dbReference type="EMBL" id="BAAAIH010000001">
    <property type="protein sequence ID" value="GAA1249425.1"/>
    <property type="molecule type" value="Genomic_DNA"/>
</dbReference>
<keyword evidence="2" id="KW-1185">Reference proteome</keyword>
<proteinExistence type="predicted"/>
<name>A0ABN1WG32_9ACTN</name>
<organism evidence="1 2">
    <name type="scientific">Streptomyces javensis</name>
    <dbReference type="NCBI Taxonomy" id="114698"/>
    <lineage>
        <taxon>Bacteria</taxon>
        <taxon>Bacillati</taxon>
        <taxon>Actinomycetota</taxon>
        <taxon>Actinomycetes</taxon>
        <taxon>Kitasatosporales</taxon>
        <taxon>Streptomycetaceae</taxon>
        <taxon>Streptomyces</taxon>
        <taxon>Streptomyces violaceusniger group</taxon>
    </lineage>
</organism>
<sequence length="141" mass="15432">MGVLAGERTGTACVIHTGRMSATPAAEPSPPAAEVLRQRYARRLPDTLGRLAGPAHGSVQLPLHVAWSGLTRFDLDRPRSRMSMYRTVLAEGQHDDLIALLNRDLLIDQWPVLRTLISRAIRDVWEEAFPELASARSGAAA</sequence>
<accession>A0ABN1WG32</accession>
<reference evidence="1 2" key="1">
    <citation type="journal article" date="2019" name="Int. J. Syst. Evol. Microbiol.">
        <title>The Global Catalogue of Microorganisms (GCM) 10K type strain sequencing project: providing services to taxonomists for standard genome sequencing and annotation.</title>
        <authorList>
            <consortium name="The Broad Institute Genomics Platform"/>
            <consortium name="The Broad Institute Genome Sequencing Center for Infectious Disease"/>
            <person name="Wu L."/>
            <person name="Ma J."/>
        </authorList>
    </citation>
    <scope>NUCLEOTIDE SEQUENCE [LARGE SCALE GENOMIC DNA]</scope>
    <source>
        <strain evidence="1 2">JCM 11448</strain>
    </source>
</reference>
<protein>
    <recommendedName>
        <fullName evidence="3">Transcriptional regulator</fullName>
    </recommendedName>
</protein>
<evidence type="ECO:0008006" key="3">
    <source>
        <dbReference type="Google" id="ProtNLM"/>
    </source>
</evidence>
<dbReference type="Proteomes" id="UP001500282">
    <property type="component" value="Unassembled WGS sequence"/>
</dbReference>